<evidence type="ECO:0000256" key="3">
    <source>
        <dbReference type="ARBA" id="ARBA00022737"/>
    </source>
</evidence>
<feature type="region of interest" description="Disordered" evidence="7">
    <location>
        <begin position="137"/>
        <end position="178"/>
    </location>
</feature>
<keyword evidence="2" id="KW-0479">Metal-binding</keyword>
<name>A0AAP0D3W5_9ASTR</name>
<dbReference type="SMART" id="SM00355">
    <property type="entry name" value="ZnF_C2H2"/>
    <property type="match status" value="2"/>
</dbReference>
<keyword evidence="3" id="KW-0677">Repeat</keyword>
<evidence type="ECO:0000259" key="9">
    <source>
        <dbReference type="PROSITE" id="PS51039"/>
    </source>
</evidence>
<dbReference type="PROSITE" id="PS00028">
    <property type="entry name" value="ZINC_FINGER_C2H2_1"/>
    <property type="match status" value="2"/>
</dbReference>
<evidence type="ECO:0008006" key="12">
    <source>
        <dbReference type="Google" id="ProtNLM"/>
    </source>
</evidence>
<dbReference type="InterPro" id="IPR036236">
    <property type="entry name" value="Znf_C2H2_sf"/>
</dbReference>
<feature type="domain" description="C2H2-type" evidence="8">
    <location>
        <begin position="228"/>
        <end position="256"/>
    </location>
</feature>
<comment type="caution">
    <text evidence="10">The sequence shown here is derived from an EMBL/GenBank/DDBJ whole genome shotgun (WGS) entry which is preliminary data.</text>
</comment>
<accession>A0AAP0D3W5</accession>
<protein>
    <recommendedName>
        <fullName evidence="12">Zinc finger AN1 and C2H2 domain-containing stress-associated protein 16</fullName>
    </recommendedName>
</protein>
<dbReference type="InterPro" id="IPR000058">
    <property type="entry name" value="Znf_AN1"/>
</dbReference>
<keyword evidence="11" id="KW-1185">Reference proteome</keyword>
<sequence length="296" mass="32008">MGTPAIPNLGKQCSVDDCKLIDFLPFTCDSCNQVFCLEHRGYSTHQCPNANKNDLTVVVCPLCAKGVHLIPGQDPNITWESHVNTDCDPSNYEKVTNKKKCPVRGCKETLTFSNTIKCRDCTIDHCLKHRFGPDHSCPGPKKPEPSFPFWRVKQDPPPKGPKRTSHVPPSSSSSSSLSSSKWAANFLKAASSVKASAEAGIAKLSGPSHGQGGTTGTGAGTGNGGQVEVCPTCGVKFSRIGDLIDHVEKVHEKKGVMKATLDVCPKCSKGFRDPVSLVEHVEREHRGTYRKVLKGR</sequence>
<dbReference type="Pfam" id="PF01428">
    <property type="entry name" value="zf-AN1"/>
    <property type="match status" value="2"/>
</dbReference>
<dbReference type="InterPro" id="IPR057357">
    <property type="entry name" value="Znf-C2H2_ZFAND2A/B"/>
</dbReference>
<dbReference type="Pfam" id="PF25403">
    <property type="entry name" value="zf-C2H2_ZFAND2"/>
    <property type="match status" value="1"/>
</dbReference>
<dbReference type="EMBL" id="JBCNJP010000016">
    <property type="protein sequence ID" value="KAK9065767.1"/>
    <property type="molecule type" value="Genomic_DNA"/>
</dbReference>
<evidence type="ECO:0000259" key="8">
    <source>
        <dbReference type="PROSITE" id="PS50157"/>
    </source>
</evidence>
<evidence type="ECO:0000256" key="5">
    <source>
        <dbReference type="ARBA" id="ARBA00022833"/>
    </source>
</evidence>
<feature type="domain" description="AN1-type" evidence="9">
    <location>
        <begin position="95"/>
        <end position="145"/>
    </location>
</feature>
<evidence type="ECO:0000256" key="2">
    <source>
        <dbReference type="ARBA" id="ARBA00022723"/>
    </source>
</evidence>
<dbReference type="Gene3D" id="4.10.1110.10">
    <property type="entry name" value="AN1-like Zinc finger"/>
    <property type="match status" value="2"/>
</dbReference>
<proteinExistence type="predicted"/>
<dbReference type="PROSITE" id="PS50157">
    <property type="entry name" value="ZINC_FINGER_C2H2_2"/>
    <property type="match status" value="2"/>
</dbReference>
<dbReference type="Pfam" id="PF00096">
    <property type="entry name" value="zf-C2H2"/>
    <property type="match status" value="2"/>
</dbReference>
<keyword evidence="4 6" id="KW-0863">Zinc-finger</keyword>
<dbReference type="PANTHER" id="PTHR14677">
    <property type="entry name" value="ARSENITE INDUCUBLE RNA ASSOCIATED PROTEIN AIP-1-RELATED"/>
    <property type="match status" value="1"/>
</dbReference>
<dbReference type="GO" id="GO:0005737">
    <property type="term" value="C:cytoplasm"/>
    <property type="evidence" value="ECO:0007669"/>
    <property type="project" value="TreeGrafter"/>
</dbReference>
<dbReference type="SUPFAM" id="SSF118310">
    <property type="entry name" value="AN1-like Zinc finger"/>
    <property type="match status" value="2"/>
</dbReference>
<dbReference type="Gene3D" id="3.30.160.60">
    <property type="entry name" value="Classic Zinc Finger"/>
    <property type="match status" value="1"/>
</dbReference>
<reference evidence="10 11" key="1">
    <citation type="submission" date="2024-04" db="EMBL/GenBank/DDBJ databases">
        <title>The reference genome of an endangered Asteraceae, Deinandra increscens subsp. villosa, native to the Central Coast of California.</title>
        <authorList>
            <person name="Guilliams M."/>
            <person name="Hasenstab-Lehman K."/>
            <person name="Meyer R."/>
            <person name="Mcevoy S."/>
        </authorList>
    </citation>
    <scope>NUCLEOTIDE SEQUENCE [LARGE SCALE GENOMIC DNA]</scope>
    <source>
        <tissue evidence="10">Leaf</tissue>
    </source>
</reference>
<evidence type="ECO:0000256" key="6">
    <source>
        <dbReference type="PROSITE-ProRule" id="PRU00042"/>
    </source>
</evidence>
<evidence type="ECO:0000313" key="10">
    <source>
        <dbReference type="EMBL" id="KAK9065767.1"/>
    </source>
</evidence>
<dbReference type="InterPro" id="IPR013087">
    <property type="entry name" value="Znf_C2H2_type"/>
</dbReference>
<evidence type="ECO:0000256" key="4">
    <source>
        <dbReference type="ARBA" id="ARBA00022771"/>
    </source>
</evidence>
<dbReference type="PROSITE" id="PS51039">
    <property type="entry name" value="ZF_AN1"/>
    <property type="match status" value="2"/>
</dbReference>
<dbReference type="Proteomes" id="UP001408789">
    <property type="component" value="Unassembled WGS sequence"/>
</dbReference>
<comment type="function">
    <text evidence="1">May be involved in environmental stress response.</text>
</comment>
<gene>
    <name evidence="10" type="ORF">SSX86_015168</name>
</gene>
<evidence type="ECO:0000256" key="1">
    <source>
        <dbReference type="ARBA" id="ARBA00003732"/>
    </source>
</evidence>
<dbReference type="SMART" id="SM00154">
    <property type="entry name" value="ZnF_AN1"/>
    <property type="match status" value="2"/>
</dbReference>
<evidence type="ECO:0000256" key="7">
    <source>
        <dbReference type="SAM" id="MobiDB-lite"/>
    </source>
</evidence>
<keyword evidence="5" id="KW-0862">Zinc</keyword>
<dbReference type="SUPFAM" id="SSF57667">
    <property type="entry name" value="beta-beta-alpha zinc fingers"/>
    <property type="match status" value="1"/>
</dbReference>
<organism evidence="10 11">
    <name type="scientific">Deinandra increscens subsp. villosa</name>
    <dbReference type="NCBI Taxonomy" id="3103831"/>
    <lineage>
        <taxon>Eukaryota</taxon>
        <taxon>Viridiplantae</taxon>
        <taxon>Streptophyta</taxon>
        <taxon>Embryophyta</taxon>
        <taxon>Tracheophyta</taxon>
        <taxon>Spermatophyta</taxon>
        <taxon>Magnoliopsida</taxon>
        <taxon>eudicotyledons</taxon>
        <taxon>Gunneridae</taxon>
        <taxon>Pentapetalae</taxon>
        <taxon>asterids</taxon>
        <taxon>campanulids</taxon>
        <taxon>Asterales</taxon>
        <taxon>Asteraceae</taxon>
        <taxon>Asteroideae</taxon>
        <taxon>Heliantheae alliance</taxon>
        <taxon>Madieae</taxon>
        <taxon>Madiinae</taxon>
        <taxon>Deinandra</taxon>
    </lineage>
</organism>
<feature type="domain" description="AN1-type" evidence="9">
    <location>
        <begin position="7"/>
        <end position="55"/>
    </location>
</feature>
<evidence type="ECO:0000313" key="11">
    <source>
        <dbReference type="Proteomes" id="UP001408789"/>
    </source>
</evidence>
<dbReference type="PANTHER" id="PTHR14677:SF35">
    <property type="entry name" value="ZINC FINGER AN1 AND C2H2 DOMAIN-CONTAINING STRESS-ASSOCIATED PROTEIN 16-RELATED"/>
    <property type="match status" value="1"/>
</dbReference>
<dbReference type="GO" id="GO:0008270">
    <property type="term" value="F:zinc ion binding"/>
    <property type="evidence" value="ECO:0007669"/>
    <property type="project" value="UniProtKB-KW"/>
</dbReference>
<feature type="domain" description="C2H2-type" evidence="8">
    <location>
        <begin position="262"/>
        <end position="290"/>
    </location>
</feature>
<dbReference type="AlphaFoldDB" id="A0AAP0D3W5"/>
<dbReference type="InterPro" id="IPR035896">
    <property type="entry name" value="AN1-like_Znf"/>
</dbReference>